<dbReference type="Pfam" id="PF08281">
    <property type="entry name" value="Sigma70_r4_2"/>
    <property type="match status" value="1"/>
</dbReference>
<dbReference type="Gene3D" id="1.10.1740.10">
    <property type="match status" value="1"/>
</dbReference>
<evidence type="ECO:0000256" key="3">
    <source>
        <dbReference type="ARBA" id="ARBA00023082"/>
    </source>
</evidence>
<dbReference type="Proteomes" id="UP000245627">
    <property type="component" value="Unassembled WGS sequence"/>
</dbReference>
<evidence type="ECO:0000256" key="5">
    <source>
        <dbReference type="SAM" id="MobiDB-lite"/>
    </source>
</evidence>
<dbReference type="InterPro" id="IPR013324">
    <property type="entry name" value="RNA_pol_sigma_r3/r4-like"/>
</dbReference>
<dbReference type="SUPFAM" id="SSF88946">
    <property type="entry name" value="Sigma2 domain of RNA polymerase sigma factors"/>
    <property type="match status" value="1"/>
</dbReference>
<feature type="domain" description="HTH luxR-type" evidence="6">
    <location>
        <begin position="138"/>
        <end position="192"/>
    </location>
</feature>
<dbReference type="InterPro" id="IPR036388">
    <property type="entry name" value="WH-like_DNA-bd_sf"/>
</dbReference>
<evidence type="ECO:0000313" key="7">
    <source>
        <dbReference type="EMBL" id="PVH26070.1"/>
    </source>
</evidence>
<dbReference type="NCBIfam" id="TIGR02937">
    <property type="entry name" value="sigma70-ECF"/>
    <property type="match status" value="1"/>
</dbReference>
<dbReference type="GO" id="GO:0003677">
    <property type="term" value="F:DNA binding"/>
    <property type="evidence" value="ECO:0007669"/>
    <property type="project" value="InterPro"/>
</dbReference>
<dbReference type="PANTHER" id="PTHR43133">
    <property type="entry name" value="RNA POLYMERASE ECF-TYPE SIGMA FACTO"/>
    <property type="match status" value="1"/>
</dbReference>
<evidence type="ECO:0000313" key="8">
    <source>
        <dbReference type="Proteomes" id="UP000245627"/>
    </source>
</evidence>
<protein>
    <recommendedName>
        <fullName evidence="6">HTH luxR-type domain-containing protein</fullName>
    </recommendedName>
</protein>
<dbReference type="SUPFAM" id="SSF88659">
    <property type="entry name" value="Sigma3 and sigma4 domains of RNA polymerase sigma factors"/>
    <property type="match status" value="1"/>
</dbReference>
<dbReference type="PANTHER" id="PTHR43133:SF46">
    <property type="entry name" value="RNA POLYMERASE SIGMA-70 FACTOR ECF SUBFAMILY"/>
    <property type="match status" value="1"/>
</dbReference>
<dbReference type="CDD" id="cd06171">
    <property type="entry name" value="Sigma70_r4"/>
    <property type="match status" value="1"/>
</dbReference>
<organism evidence="7 8">
    <name type="scientific">Sphingobacterium corticibacter</name>
    <dbReference type="NCBI Taxonomy" id="2171749"/>
    <lineage>
        <taxon>Bacteria</taxon>
        <taxon>Pseudomonadati</taxon>
        <taxon>Bacteroidota</taxon>
        <taxon>Sphingobacteriia</taxon>
        <taxon>Sphingobacteriales</taxon>
        <taxon>Sphingobacteriaceae</taxon>
        <taxon>Sphingobacterium</taxon>
    </lineage>
</organism>
<keyword evidence="8" id="KW-1185">Reference proteome</keyword>
<dbReference type="InterPro" id="IPR013325">
    <property type="entry name" value="RNA_pol_sigma_r2"/>
</dbReference>
<dbReference type="EMBL" id="QDKG01000001">
    <property type="protein sequence ID" value="PVH26070.1"/>
    <property type="molecule type" value="Genomic_DNA"/>
</dbReference>
<dbReference type="InterPro" id="IPR000792">
    <property type="entry name" value="Tscrpt_reg_LuxR_C"/>
</dbReference>
<keyword evidence="4" id="KW-0804">Transcription</keyword>
<dbReference type="GO" id="GO:0006352">
    <property type="term" value="P:DNA-templated transcription initiation"/>
    <property type="evidence" value="ECO:0007669"/>
    <property type="project" value="InterPro"/>
</dbReference>
<gene>
    <name evidence="7" type="ORF">DC487_00130</name>
</gene>
<evidence type="ECO:0000256" key="2">
    <source>
        <dbReference type="ARBA" id="ARBA00023015"/>
    </source>
</evidence>
<dbReference type="OrthoDB" id="659948at2"/>
<dbReference type="AlphaFoldDB" id="A0A2T8HL12"/>
<accession>A0A2T8HL12</accession>
<proteinExistence type="inferred from homology"/>
<evidence type="ECO:0000256" key="4">
    <source>
        <dbReference type="ARBA" id="ARBA00023163"/>
    </source>
</evidence>
<reference evidence="7 8" key="1">
    <citation type="submission" date="2018-04" db="EMBL/GenBank/DDBJ databases">
        <title>Sphingobacterium cortibacter sp. nov.</title>
        <authorList>
            <person name="Li Y."/>
        </authorList>
    </citation>
    <scope>NUCLEOTIDE SEQUENCE [LARGE SCALE GENOMIC DNA]</scope>
    <source>
        <strain evidence="7 8">2c-3</strain>
    </source>
</reference>
<dbReference type="Pfam" id="PF04542">
    <property type="entry name" value="Sigma70_r2"/>
    <property type="match status" value="1"/>
</dbReference>
<dbReference type="InterPro" id="IPR014284">
    <property type="entry name" value="RNA_pol_sigma-70_dom"/>
</dbReference>
<evidence type="ECO:0000256" key="1">
    <source>
        <dbReference type="ARBA" id="ARBA00010641"/>
    </source>
</evidence>
<dbReference type="RefSeq" id="WP_116773916.1">
    <property type="nucleotide sequence ID" value="NZ_QDKG01000001.1"/>
</dbReference>
<dbReference type="InterPro" id="IPR007627">
    <property type="entry name" value="RNA_pol_sigma70_r2"/>
</dbReference>
<dbReference type="Gene3D" id="1.10.10.10">
    <property type="entry name" value="Winged helix-like DNA-binding domain superfamily/Winged helix DNA-binding domain"/>
    <property type="match status" value="1"/>
</dbReference>
<comment type="similarity">
    <text evidence="1">Belongs to the sigma-70 factor family. ECF subfamily.</text>
</comment>
<keyword evidence="2" id="KW-0805">Transcription regulation</keyword>
<dbReference type="InterPro" id="IPR013249">
    <property type="entry name" value="RNA_pol_sigma70_r4_t2"/>
</dbReference>
<sequence length="203" mass="23564">MHLSPTDEDHSDELLADSPNSTTNPSVSHAQLSIIFQRNWERLFRLAYHLLKDNDDAQDVVQEVFINFWDRRHELQIQTSIDNYLFGAVRYKTLTRLQTKLSYNKRNIPFENALVDSFVEAVDPVLVQELQEEIDRQVKLLPEKMRQVFYLRTVECLSIPQIAEKLLISEATVKNHLAAARRKLRTQLGDAAYLAVAVFLNQL</sequence>
<feature type="region of interest" description="Disordered" evidence="5">
    <location>
        <begin position="1"/>
        <end position="26"/>
    </location>
</feature>
<comment type="caution">
    <text evidence="7">The sequence shown here is derived from an EMBL/GenBank/DDBJ whole genome shotgun (WGS) entry which is preliminary data.</text>
</comment>
<dbReference type="InterPro" id="IPR039425">
    <property type="entry name" value="RNA_pol_sigma-70-like"/>
</dbReference>
<dbReference type="SMART" id="SM00421">
    <property type="entry name" value="HTH_LUXR"/>
    <property type="match status" value="1"/>
</dbReference>
<keyword evidence="3" id="KW-0731">Sigma factor</keyword>
<dbReference type="GO" id="GO:0016987">
    <property type="term" value="F:sigma factor activity"/>
    <property type="evidence" value="ECO:0007669"/>
    <property type="project" value="UniProtKB-KW"/>
</dbReference>
<name>A0A2T8HL12_9SPHI</name>
<evidence type="ECO:0000259" key="6">
    <source>
        <dbReference type="SMART" id="SM00421"/>
    </source>
</evidence>